<dbReference type="Proteomes" id="UP000198749">
    <property type="component" value="Unassembled WGS sequence"/>
</dbReference>
<dbReference type="PANTHER" id="PTHR38774:SF1">
    <property type="entry name" value="CYTOPLASMIC PROTEIN"/>
    <property type="match status" value="1"/>
</dbReference>
<name>A0A1H9LXE3_9GAMM</name>
<gene>
    <name evidence="1" type="ORF">SAMN03080615_04142</name>
</gene>
<dbReference type="STRING" id="355243.SAMN03080615_04142"/>
<dbReference type="InterPro" id="IPR009659">
    <property type="entry name" value="DUF1249"/>
</dbReference>
<protein>
    <recommendedName>
        <fullName evidence="3">Dehydrogenase</fullName>
    </recommendedName>
</protein>
<reference evidence="2" key="1">
    <citation type="submission" date="2016-10" db="EMBL/GenBank/DDBJ databases">
        <authorList>
            <person name="Varghese N."/>
            <person name="Submissions S."/>
        </authorList>
    </citation>
    <scope>NUCLEOTIDE SEQUENCE [LARGE SCALE GENOMIC DNA]</scope>
    <source>
        <strain evidence="2">DSM 18887</strain>
    </source>
</reference>
<organism evidence="1 2">
    <name type="scientific">Amphritea atlantica</name>
    <dbReference type="NCBI Taxonomy" id="355243"/>
    <lineage>
        <taxon>Bacteria</taxon>
        <taxon>Pseudomonadati</taxon>
        <taxon>Pseudomonadota</taxon>
        <taxon>Gammaproteobacteria</taxon>
        <taxon>Oceanospirillales</taxon>
        <taxon>Oceanospirillaceae</taxon>
        <taxon>Amphritea</taxon>
    </lineage>
</organism>
<dbReference type="PANTHER" id="PTHR38774">
    <property type="entry name" value="CYTOPLASMIC PROTEIN-RELATED"/>
    <property type="match status" value="1"/>
</dbReference>
<evidence type="ECO:0000313" key="2">
    <source>
        <dbReference type="Proteomes" id="UP000198749"/>
    </source>
</evidence>
<dbReference type="Pfam" id="PF06853">
    <property type="entry name" value="DUF1249"/>
    <property type="match status" value="1"/>
</dbReference>
<dbReference type="OrthoDB" id="9793663at2"/>
<dbReference type="AlphaFoldDB" id="A0A1H9LXE3"/>
<evidence type="ECO:0008006" key="3">
    <source>
        <dbReference type="Google" id="ProtNLM"/>
    </source>
</evidence>
<dbReference type="EMBL" id="FOGB01000020">
    <property type="protein sequence ID" value="SER16038.1"/>
    <property type="molecule type" value="Genomic_DNA"/>
</dbReference>
<accession>A0A1H9LXE3</accession>
<keyword evidence="2" id="KW-1185">Reference proteome</keyword>
<dbReference type="RefSeq" id="WP_091361980.1">
    <property type="nucleotide sequence ID" value="NZ_AP025284.1"/>
</dbReference>
<evidence type="ECO:0000313" key="1">
    <source>
        <dbReference type="EMBL" id="SER16038.1"/>
    </source>
</evidence>
<sequence>MKKRYIPDLVKQMADCEANYLRLMRLMPDLEQCDEREFEVHWHQQQSVVRLRVEERFTYTTTVLVSQSFDSSWLEAPSLVVRIYHDARAAEVICLKSRRHFRGVYNYPNERMHQKDEKAQLNQYLGEWLSHCLTHGQAAEPVYSFS</sequence>
<proteinExistence type="predicted"/>